<reference evidence="2 3" key="1">
    <citation type="submission" date="2018-10" db="EMBL/GenBank/DDBJ databases">
        <title>A high-quality apple genome assembly.</title>
        <authorList>
            <person name="Hu J."/>
        </authorList>
    </citation>
    <scope>NUCLEOTIDE SEQUENCE [LARGE SCALE GENOMIC DNA]</scope>
    <source>
        <strain evidence="3">cv. HFTH1</strain>
        <tissue evidence="2">Young leaf</tissue>
    </source>
</reference>
<feature type="transmembrane region" description="Helical" evidence="1">
    <location>
        <begin position="6"/>
        <end position="27"/>
    </location>
</feature>
<dbReference type="AlphaFoldDB" id="A0A498JPH6"/>
<keyword evidence="3" id="KW-1185">Reference proteome</keyword>
<proteinExistence type="predicted"/>
<evidence type="ECO:0000256" key="1">
    <source>
        <dbReference type="SAM" id="Phobius"/>
    </source>
</evidence>
<name>A0A498JPH6_MALDO</name>
<evidence type="ECO:0000313" key="3">
    <source>
        <dbReference type="Proteomes" id="UP000290289"/>
    </source>
</evidence>
<evidence type="ECO:0000313" key="2">
    <source>
        <dbReference type="EMBL" id="RXH95764.1"/>
    </source>
</evidence>
<keyword evidence="1" id="KW-1133">Transmembrane helix</keyword>
<accession>A0A498JPH6</accession>
<keyword evidence="1" id="KW-0812">Transmembrane</keyword>
<gene>
    <name evidence="2" type="ORF">DVH24_008264</name>
</gene>
<organism evidence="2 3">
    <name type="scientific">Malus domestica</name>
    <name type="common">Apple</name>
    <name type="synonym">Pyrus malus</name>
    <dbReference type="NCBI Taxonomy" id="3750"/>
    <lineage>
        <taxon>Eukaryota</taxon>
        <taxon>Viridiplantae</taxon>
        <taxon>Streptophyta</taxon>
        <taxon>Embryophyta</taxon>
        <taxon>Tracheophyta</taxon>
        <taxon>Spermatophyta</taxon>
        <taxon>Magnoliopsida</taxon>
        <taxon>eudicotyledons</taxon>
        <taxon>Gunneridae</taxon>
        <taxon>Pentapetalae</taxon>
        <taxon>rosids</taxon>
        <taxon>fabids</taxon>
        <taxon>Rosales</taxon>
        <taxon>Rosaceae</taxon>
        <taxon>Amygdaloideae</taxon>
        <taxon>Maleae</taxon>
        <taxon>Malus</taxon>
    </lineage>
</organism>
<sequence length="100" mass="11042">MKLNGVVHTSSVLIMMMVFLSITVHAISEDRKCLHICLGGCGLPPTKECIERCYNKCAAAEAPTVVDQTIHYCKLGCSLHHCAKYNFGTDYPLCMHALLK</sequence>
<dbReference type="EMBL" id="RDQH01000332">
    <property type="protein sequence ID" value="RXH95764.1"/>
    <property type="molecule type" value="Genomic_DNA"/>
</dbReference>
<dbReference type="Proteomes" id="UP000290289">
    <property type="component" value="Chromosome 6"/>
</dbReference>
<comment type="caution">
    <text evidence="2">The sequence shown here is derived from an EMBL/GenBank/DDBJ whole genome shotgun (WGS) entry which is preliminary data.</text>
</comment>
<protein>
    <submittedName>
        <fullName evidence="2">Uncharacterized protein</fullName>
    </submittedName>
</protein>
<keyword evidence="1" id="KW-0472">Membrane</keyword>